<dbReference type="Proteomes" id="UP001396334">
    <property type="component" value="Unassembled WGS sequence"/>
</dbReference>
<protein>
    <submittedName>
        <fullName evidence="1">Uncharacterized protein</fullName>
    </submittedName>
</protein>
<organism evidence="1 2">
    <name type="scientific">Hibiscus sabdariffa</name>
    <name type="common">roselle</name>
    <dbReference type="NCBI Taxonomy" id="183260"/>
    <lineage>
        <taxon>Eukaryota</taxon>
        <taxon>Viridiplantae</taxon>
        <taxon>Streptophyta</taxon>
        <taxon>Embryophyta</taxon>
        <taxon>Tracheophyta</taxon>
        <taxon>Spermatophyta</taxon>
        <taxon>Magnoliopsida</taxon>
        <taxon>eudicotyledons</taxon>
        <taxon>Gunneridae</taxon>
        <taxon>Pentapetalae</taxon>
        <taxon>rosids</taxon>
        <taxon>malvids</taxon>
        <taxon>Malvales</taxon>
        <taxon>Malvaceae</taxon>
        <taxon>Malvoideae</taxon>
        <taxon>Hibiscus</taxon>
    </lineage>
</organism>
<proteinExistence type="predicted"/>
<evidence type="ECO:0000313" key="1">
    <source>
        <dbReference type="EMBL" id="KAK9014058.1"/>
    </source>
</evidence>
<gene>
    <name evidence="1" type="ORF">V6N11_005230</name>
</gene>
<evidence type="ECO:0000313" key="2">
    <source>
        <dbReference type="Proteomes" id="UP001396334"/>
    </source>
</evidence>
<name>A0ABR2RM51_9ROSI</name>
<accession>A0ABR2RM51</accession>
<keyword evidence="2" id="KW-1185">Reference proteome</keyword>
<comment type="caution">
    <text evidence="1">The sequence shown here is derived from an EMBL/GenBank/DDBJ whole genome shotgun (WGS) entry which is preliminary data.</text>
</comment>
<reference evidence="1 2" key="1">
    <citation type="journal article" date="2024" name="G3 (Bethesda)">
        <title>Genome assembly of Hibiscus sabdariffa L. provides insights into metabolisms of medicinal natural products.</title>
        <authorList>
            <person name="Kim T."/>
        </authorList>
    </citation>
    <scope>NUCLEOTIDE SEQUENCE [LARGE SCALE GENOMIC DNA]</scope>
    <source>
        <strain evidence="1">TK-2024</strain>
        <tissue evidence="1">Old leaves</tissue>
    </source>
</reference>
<dbReference type="EMBL" id="JBBPBN010000021">
    <property type="protein sequence ID" value="KAK9014058.1"/>
    <property type="molecule type" value="Genomic_DNA"/>
</dbReference>
<sequence>MENGVIAGKILTASKIDNQANRTIMCDDREVVSVYESIPVEPRGKGRKSLRIGSLSFRGEQSDELNPGITELLADSYSFKDFEIFDISKILLVEGKEADDPVCSVEGLVMQGFDPNFNCSLSGWKADDLGIGHPQSK</sequence>